<dbReference type="Pfam" id="PF12697">
    <property type="entry name" value="Abhydrolase_6"/>
    <property type="match status" value="1"/>
</dbReference>
<dbReference type="AlphaFoldDB" id="A0A143DDH0"/>
<dbReference type="KEGG" id="hjo:AY555_03000"/>
<dbReference type="GeneID" id="53316118"/>
<dbReference type="InterPro" id="IPR029058">
    <property type="entry name" value="AB_hydrolase_fold"/>
</dbReference>
<dbReference type="RefSeq" id="WP_167798475.1">
    <property type="nucleotide sequence ID" value="NZ_CP014525.1"/>
</dbReference>
<dbReference type="GO" id="GO:0052689">
    <property type="term" value="F:carboxylic ester hydrolase activity"/>
    <property type="evidence" value="ECO:0007669"/>
    <property type="project" value="TreeGrafter"/>
</dbReference>
<dbReference type="PANTHER" id="PTHR42886:SF42">
    <property type="entry name" value="ALPHA_BETA-HYDROLASES SUPERFAMILY PROTEIN"/>
    <property type="match status" value="1"/>
</dbReference>
<dbReference type="SUPFAM" id="SSF53474">
    <property type="entry name" value="alpha/beta-Hydrolases"/>
    <property type="match status" value="1"/>
</dbReference>
<dbReference type="Proteomes" id="UP000076066">
    <property type="component" value="Chromosome"/>
</dbReference>
<dbReference type="Gene3D" id="3.40.50.1820">
    <property type="entry name" value="alpha/beta hydrolase"/>
    <property type="match status" value="1"/>
</dbReference>
<evidence type="ECO:0000313" key="3">
    <source>
        <dbReference type="Proteomes" id="UP000076066"/>
    </source>
</evidence>
<accession>A0A143DDH0</accession>
<dbReference type="GO" id="GO:0055088">
    <property type="term" value="P:lipid homeostasis"/>
    <property type="evidence" value="ECO:0007669"/>
    <property type="project" value="TreeGrafter"/>
</dbReference>
<dbReference type="InterPro" id="IPR000073">
    <property type="entry name" value="AB_hydrolase_1"/>
</dbReference>
<organism evidence="2 3">
    <name type="scientific">Haematospirillum jordaniae</name>
    <dbReference type="NCBI Taxonomy" id="1549855"/>
    <lineage>
        <taxon>Bacteria</taxon>
        <taxon>Pseudomonadati</taxon>
        <taxon>Pseudomonadota</taxon>
        <taxon>Alphaproteobacteria</taxon>
        <taxon>Rhodospirillales</taxon>
        <taxon>Novispirillaceae</taxon>
        <taxon>Haematospirillum</taxon>
    </lineage>
</organism>
<feature type="domain" description="AB hydrolase-1" evidence="1">
    <location>
        <begin position="28"/>
        <end position="261"/>
    </location>
</feature>
<reference evidence="2 3" key="1">
    <citation type="submission" date="2016-02" db="EMBL/GenBank/DDBJ databases">
        <title>Complete Genome of H5569, the type strain of the newly described species Haematospirillium jordaniae.</title>
        <authorList>
            <person name="Nicholson A.C."/>
            <person name="Humrighouse B.W."/>
            <person name="Loparov V."/>
            <person name="McQuiston J.R."/>
        </authorList>
    </citation>
    <scope>NUCLEOTIDE SEQUENCE [LARGE SCALE GENOMIC DNA]</scope>
    <source>
        <strain evidence="2 3">H5569</strain>
    </source>
</reference>
<sequence length="286" mass="31282">MSSRTSLPVPDLEVINQKPSVPSAAPPLLFVHGAFCGAWVWQENFLPWLAGQGFDVYALSLRGHGASGGYEHLSGTHVFEYMADVLSVMDRLPAPPILVGHSMGGMVVQRVIESFDVQDFSVKRPVQGAILMSSVPPGGLWGTSLHMMTHDPSLLLQIVALQNFGMSALSPQTIHRAMFSPTEPMEETRVYLERLQPESVAIQSDMTLAPPPVPANGRSIPMLVIGASEDSFVPPWMAHLTARYYGAEAQVLNGVGHAMMLGTLWHQAASVLREWLWRHWPSGERG</sequence>
<protein>
    <recommendedName>
        <fullName evidence="1">AB hydrolase-1 domain-containing protein</fullName>
    </recommendedName>
</protein>
<proteinExistence type="predicted"/>
<dbReference type="PANTHER" id="PTHR42886">
    <property type="entry name" value="RE40534P-RELATED"/>
    <property type="match status" value="1"/>
</dbReference>
<dbReference type="EMBL" id="CP014525">
    <property type="protein sequence ID" value="AMW34323.1"/>
    <property type="molecule type" value="Genomic_DNA"/>
</dbReference>
<keyword evidence="3" id="KW-1185">Reference proteome</keyword>
<dbReference type="GO" id="GO:0006654">
    <property type="term" value="P:phosphatidic acid biosynthetic process"/>
    <property type="evidence" value="ECO:0007669"/>
    <property type="project" value="TreeGrafter"/>
</dbReference>
<name>A0A143DDH0_9PROT</name>
<dbReference type="GO" id="GO:0042171">
    <property type="term" value="F:lysophosphatidic acid acyltransferase activity"/>
    <property type="evidence" value="ECO:0007669"/>
    <property type="project" value="TreeGrafter"/>
</dbReference>
<gene>
    <name evidence="2" type="ORF">AY555_03000</name>
</gene>
<evidence type="ECO:0000313" key="2">
    <source>
        <dbReference type="EMBL" id="AMW34323.1"/>
    </source>
</evidence>
<dbReference type="STRING" id="1549855.AY555_03000"/>
<evidence type="ECO:0000259" key="1">
    <source>
        <dbReference type="Pfam" id="PF12697"/>
    </source>
</evidence>